<dbReference type="SUPFAM" id="SSF54637">
    <property type="entry name" value="Thioesterase/thiol ester dehydrase-isomerase"/>
    <property type="match status" value="1"/>
</dbReference>
<evidence type="ECO:0000313" key="4">
    <source>
        <dbReference type="EMBL" id="SFQ11292.1"/>
    </source>
</evidence>
<comment type="similarity">
    <text evidence="1">Belongs to the thioesterase PaaI family.</text>
</comment>
<proteinExistence type="inferred from homology"/>
<sequence>MSNQILDFFKSKVNSPIGNHSPSPMSKWLNGVLIHAEEGSITAEFEVREDMCNPAGILHGGTSAALLDDIIGMTVYTLSNNIFYSSVNLSIDYLFAAKCGEKVIVTSKIIRMGKKIAHAEGNIKNTDGQIIAKCSTNLVATSNTILPG</sequence>
<dbReference type="OrthoDB" id="32575at2"/>
<dbReference type="Proteomes" id="UP000199306">
    <property type="component" value="Unassembled WGS sequence"/>
</dbReference>
<reference evidence="4 5" key="1">
    <citation type="submission" date="2016-10" db="EMBL/GenBank/DDBJ databases">
        <authorList>
            <person name="de Groot N.N."/>
        </authorList>
    </citation>
    <scope>NUCLEOTIDE SEQUENCE [LARGE SCALE GENOMIC DNA]</scope>
    <source>
        <strain evidence="5">E92,LMG 26720,CCM 7988</strain>
    </source>
</reference>
<dbReference type="Gene3D" id="3.10.129.10">
    <property type="entry name" value="Hotdog Thioesterase"/>
    <property type="match status" value="1"/>
</dbReference>
<dbReference type="AlphaFoldDB" id="A0A1I5VUX9"/>
<dbReference type="STRING" id="1079859.SAMN04515674_11076"/>
<dbReference type="Pfam" id="PF03061">
    <property type="entry name" value="4HBT"/>
    <property type="match status" value="1"/>
</dbReference>
<evidence type="ECO:0000259" key="3">
    <source>
        <dbReference type="Pfam" id="PF03061"/>
    </source>
</evidence>
<gene>
    <name evidence="4" type="ORF">SAMN04515674_11076</name>
</gene>
<dbReference type="RefSeq" id="WP_092018282.1">
    <property type="nucleotide sequence ID" value="NZ_FOXH01000010.1"/>
</dbReference>
<organism evidence="4 5">
    <name type="scientific">Pseudarcicella hirudinis</name>
    <dbReference type="NCBI Taxonomy" id="1079859"/>
    <lineage>
        <taxon>Bacteria</taxon>
        <taxon>Pseudomonadati</taxon>
        <taxon>Bacteroidota</taxon>
        <taxon>Cytophagia</taxon>
        <taxon>Cytophagales</taxon>
        <taxon>Flectobacillaceae</taxon>
        <taxon>Pseudarcicella</taxon>
    </lineage>
</organism>
<dbReference type="EMBL" id="FOXH01000010">
    <property type="protein sequence ID" value="SFQ11292.1"/>
    <property type="molecule type" value="Genomic_DNA"/>
</dbReference>
<dbReference type="InterPro" id="IPR039298">
    <property type="entry name" value="ACOT13"/>
</dbReference>
<protein>
    <submittedName>
        <fullName evidence="4">Uncharacterized domain 1-containing protein</fullName>
    </submittedName>
</protein>
<dbReference type="GO" id="GO:0047617">
    <property type="term" value="F:fatty acyl-CoA hydrolase activity"/>
    <property type="evidence" value="ECO:0007669"/>
    <property type="project" value="InterPro"/>
</dbReference>
<dbReference type="CDD" id="cd03443">
    <property type="entry name" value="PaaI_thioesterase"/>
    <property type="match status" value="1"/>
</dbReference>
<keyword evidence="2" id="KW-0378">Hydrolase</keyword>
<dbReference type="PANTHER" id="PTHR21660">
    <property type="entry name" value="THIOESTERASE SUPERFAMILY MEMBER-RELATED"/>
    <property type="match status" value="1"/>
</dbReference>
<dbReference type="PANTHER" id="PTHR21660:SF1">
    <property type="entry name" value="ACYL-COENZYME A THIOESTERASE 13"/>
    <property type="match status" value="1"/>
</dbReference>
<evidence type="ECO:0000256" key="1">
    <source>
        <dbReference type="ARBA" id="ARBA00008324"/>
    </source>
</evidence>
<dbReference type="InterPro" id="IPR006683">
    <property type="entry name" value="Thioestr_dom"/>
</dbReference>
<evidence type="ECO:0000313" key="5">
    <source>
        <dbReference type="Proteomes" id="UP000199306"/>
    </source>
</evidence>
<evidence type="ECO:0000256" key="2">
    <source>
        <dbReference type="ARBA" id="ARBA00022801"/>
    </source>
</evidence>
<dbReference type="InterPro" id="IPR003736">
    <property type="entry name" value="PAAI_dom"/>
</dbReference>
<accession>A0A1I5VUX9</accession>
<name>A0A1I5VUX9_9BACT</name>
<keyword evidence="5" id="KW-1185">Reference proteome</keyword>
<feature type="domain" description="Thioesterase" evidence="3">
    <location>
        <begin position="56"/>
        <end position="130"/>
    </location>
</feature>
<dbReference type="InterPro" id="IPR029069">
    <property type="entry name" value="HotDog_dom_sf"/>
</dbReference>
<dbReference type="NCBIfam" id="TIGR00369">
    <property type="entry name" value="unchar_dom_1"/>
    <property type="match status" value="1"/>
</dbReference>